<dbReference type="Pfam" id="PF04573">
    <property type="entry name" value="SPC22"/>
    <property type="match status" value="1"/>
</dbReference>
<evidence type="ECO:0000313" key="11">
    <source>
        <dbReference type="EMBL" id="KAJ4454819.1"/>
    </source>
</evidence>
<protein>
    <recommendedName>
        <fullName evidence="8">Signal peptidase complex subunit 3</fullName>
    </recommendedName>
</protein>
<name>A0ABQ8UBW0_9EUKA</name>
<comment type="caution">
    <text evidence="11">The sequence shown here is derived from an EMBL/GenBank/DDBJ whole genome shotgun (WGS) entry which is preliminary data.</text>
</comment>
<keyword evidence="4" id="KW-0256">Endoplasmic reticulum</keyword>
<keyword evidence="5" id="KW-0735">Signal-anchor</keyword>
<comment type="similarity">
    <text evidence="2">Belongs to the SPCS3 family.</text>
</comment>
<evidence type="ECO:0000256" key="2">
    <source>
        <dbReference type="ARBA" id="ARBA00009289"/>
    </source>
</evidence>
<dbReference type="PANTHER" id="PTHR12804:SF0">
    <property type="entry name" value="SIGNAL PEPTIDASE COMPLEX SUBUNIT 3"/>
    <property type="match status" value="1"/>
</dbReference>
<evidence type="ECO:0000256" key="1">
    <source>
        <dbReference type="ARBA" id="ARBA00004648"/>
    </source>
</evidence>
<dbReference type="EMBL" id="JAPMOS010000132">
    <property type="protein sequence ID" value="KAJ4454819.1"/>
    <property type="molecule type" value="Genomic_DNA"/>
</dbReference>
<dbReference type="InterPro" id="IPR007653">
    <property type="entry name" value="SPC3"/>
</dbReference>
<evidence type="ECO:0000256" key="3">
    <source>
        <dbReference type="ARBA" id="ARBA00022692"/>
    </source>
</evidence>
<organism evidence="11 12">
    <name type="scientific">Paratrimastix pyriformis</name>
    <dbReference type="NCBI Taxonomy" id="342808"/>
    <lineage>
        <taxon>Eukaryota</taxon>
        <taxon>Metamonada</taxon>
        <taxon>Preaxostyla</taxon>
        <taxon>Paratrimastigidae</taxon>
        <taxon>Paratrimastix</taxon>
    </lineage>
</organism>
<evidence type="ECO:0000256" key="6">
    <source>
        <dbReference type="ARBA" id="ARBA00022989"/>
    </source>
</evidence>
<comment type="subcellular location">
    <subcellularLocation>
        <location evidence="1">Endoplasmic reticulum membrane</location>
        <topology evidence="1">Single-pass type II membrane protein</topology>
    </subcellularLocation>
</comment>
<dbReference type="PANTHER" id="PTHR12804">
    <property type="entry name" value="MICROSOMAL SIGNAL PEPTIDASE 23 KD SUBUNIT SPC22/23"/>
    <property type="match status" value="1"/>
</dbReference>
<feature type="region of interest" description="Disordered" evidence="9">
    <location>
        <begin position="49"/>
        <end position="72"/>
    </location>
</feature>
<evidence type="ECO:0000256" key="10">
    <source>
        <dbReference type="SAM" id="Phobius"/>
    </source>
</evidence>
<evidence type="ECO:0000256" key="7">
    <source>
        <dbReference type="ARBA" id="ARBA00023136"/>
    </source>
</evidence>
<keyword evidence="6 10" id="KW-1133">Transmembrane helix</keyword>
<gene>
    <name evidence="11" type="ORF">PAPYR_10384</name>
</gene>
<sequence>MSSVSLLPHRQTRPSGLNLRNTRLPFFFGFFTPENMNFRNLGTVPLSANPKPLWTSGGHPQHTPTETPEDRHRRTAGLRVFSDFIRVSVPSSAIGTRHIDLNNIRFDGSLPSPKAPISIVSFFLTSLNTTPALRANTIFTFYTTVLGVVVVCIALTSFLFPFEPTGRMAPRDVLLRKVEREQFDLSRFAFDLDADLRGAFHWNTKQLFVWITAEYETPDFPQNEVVVWDHIIQEKENAVLHLSNQMIKYPFYDREAELRNANVKLRLRYALCPHSGFLWTLEATNATVTMPMPAHYTTTPAQSMNMRVGRFM</sequence>
<keyword evidence="7 10" id="KW-0472">Membrane</keyword>
<evidence type="ECO:0000256" key="4">
    <source>
        <dbReference type="ARBA" id="ARBA00022824"/>
    </source>
</evidence>
<evidence type="ECO:0000256" key="9">
    <source>
        <dbReference type="SAM" id="MobiDB-lite"/>
    </source>
</evidence>
<accession>A0ABQ8UBW0</accession>
<evidence type="ECO:0000313" key="12">
    <source>
        <dbReference type="Proteomes" id="UP001141327"/>
    </source>
</evidence>
<dbReference type="Proteomes" id="UP001141327">
    <property type="component" value="Unassembled WGS sequence"/>
</dbReference>
<evidence type="ECO:0000256" key="5">
    <source>
        <dbReference type="ARBA" id="ARBA00022968"/>
    </source>
</evidence>
<keyword evidence="3 10" id="KW-0812">Transmembrane</keyword>
<keyword evidence="12" id="KW-1185">Reference proteome</keyword>
<reference evidence="11" key="1">
    <citation type="journal article" date="2022" name="bioRxiv">
        <title>Genomics of Preaxostyla Flagellates Illuminates Evolutionary Transitions and the Path Towards Mitochondrial Loss.</title>
        <authorList>
            <person name="Novak L.V.F."/>
            <person name="Treitli S.C."/>
            <person name="Pyrih J."/>
            <person name="Halakuc P."/>
            <person name="Pipaliya S.V."/>
            <person name="Vacek V."/>
            <person name="Brzon O."/>
            <person name="Soukal P."/>
            <person name="Eme L."/>
            <person name="Dacks J.B."/>
            <person name="Karnkowska A."/>
            <person name="Elias M."/>
            <person name="Hampl V."/>
        </authorList>
    </citation>
    <scope>NUCLEOTIDE SEQUENCE</scope>
    <source>
        <strain evidence="11">RCP-MX</strain>
    </source>
</reference>
<feature type="transmembrane region" description="Helical" evidence="10">
    <location>
        <begin position="139"/>
        <end position="162"/>
    </location>
</feature>
<proteinExistence type="inferred from homology"/>
<evidence type="ECO:0000256" key="8">
    <source>
        <dbReference type="ARBA" id="ARBA00029556"/>
    </source>
</evidence>